<organism evidence="7">
    <name type="scientific">hydrothermal vent metagenome</name>
    <dbReference type="NCBI Taxonomy" id="652676"/>
    <lineage>
        <taxon>unclassified sequences</taxon>
        <taxon>metagenomes</taxon>
        <taxon>ecological metagenomes</taxon>
    </lineage>
</organism>
<keyword evidence="4 7" id="KW-0418">Kinase</keyword>
<dbReference type="PANTHER" id="PTHR21087">
    <property type="entry name" value="SHIKIMATE KINASE"/>
    <property type="match status" value="1"/>
</dbReference>
<dbReference type="GO" id="GO:0005829">
    <property type="term" value="C:cytosol"/>
    <property type="evidence" value="ECO:0007669"/>
    <property type="project" value="TreeGrafter"/>
</dbReference>
<dbReference type="Gene3D" id="3.40.50.300">
    <property type="entry name" value="P-loop containing nucleotide triphosphate hydrolases"/>
    <property type="match status" value="1"/>
</dbReference>
<evidence type="ECO:0000313" key="7">
    <source>
        <dbReference type="EMBL" id="VAX26248.1"/>
    </source>
</evidence>
<proteinExistence type="inferred from homology"/>
<keyword evidence="5" id="KW-0067">ATP-binding</keyword>
<dbReference type="GO" id="GO:0008652">
    <property type="term" value="P:amino acid biosynthetic process"/>
    <property type="evidence" value="ECO:0007669"/>
    <property type="project" value="UniProtKB-KW"/>
</dbReference>
<sequence>MKNVVLLGFMGTGKSIIGRRLAVELRYRFVDTDHLIEKKAQKRIPQIFSEKGEVYFRNLEVAAVAEAAALEAYVIATGGGVPANSLNMDVLSKTGILVTLIARPEVILKRVQRRAGERPLLKGSDPLGHIYKLLKIREEFYKRSDITIDTSDIQIGESVRRIVDQLKKFKRAVL</sequence>
<dbReference type="EC" id="2.7.1.71" evidence="7"/>
<evidence type="ECO:0000256" key="6">
    <source>
        <dbReference type="ARBA" id="ARBA00023141"/>
    </source>
</evidence>
<dbReference type="SUPFAM" id="SSF52540">
    <property type="entry name" value="P-loop containing nucleoside triphosphate hydrolases"/>
    <property type="match status" value="1"/>
</dbReference>
<dbReference type="PANTHER" id="PTHR21087:SF16">
    <property type="entry name" value="SHIKIMATE KINASE 1, CHLOROPLASTIC"/>
    <property type="match status" value="1"/>
</dbReference>
<evidence type="ECO:0000256" key="3">
    <source>
        <dbReference type="ARBA" id="ARBA00022741"/>
    </source>
</evidence>
<keyword evidence="6" id="KW-0057">Aromatic amino acid biosynthesis</keyword>
<dbReference type="InterPro" id="IPR000623">
    <property type="entry name" value="Shikimate_kinase/TSH1"/>
</dbReference>
<dbReference type="CDD" id="cd00464">
    <property type="entry name" value="SK"/>
    <property type="match status" value="1"/>
</dbReference>
<dbReference type="Pfam" id="PF01202">
    <property type="entry name" value="SKI"/>
    <property type="match status" value="1"/>
</dbReference>
<dbReference type="GO" id="GO:0009073">
    <property type="term" value="P:aromatic amino acid family biosynthetic process"/>
    <property type="evidence" value="ECO:0007669"/>
    <property type="project" value="UniProtKB-KW"/>
</dbReference>
<evidence type="ECO:0000256" key="4">
    <source>
        <dbReference type="ARBA" id="ARBA00022777"/>
    </source>
</evidence>
<evidence type="ECO:0000256" key="1">
    <source>
        <dbReference type="ARBA" id="ARBA00022605"/>
    </source>
</evidence>
<evidence type="ECO:0000256" key="2">
    <source>
        <dbReference type="ARBA" id="ARBA00022679"/>
    </source>
</evidence>
<keyword evidence="1" id="KW-0028">Amino-acid biosynthesis</keyword>
<reference evidence="7" key="1">
    <citation type="submission" date="2018-06" db="EMBL/GenBank/DDBJ databases">
        <authorList>
            <person name="Zhirakovskaya E."/>
        </authorList>
    </citation>
    <scope>NUCLEOTIDE SEQUENCE</scope>
</reference>
<dbReference type="GO" id="GO:0005524">
    <property type="term" value="F:ATP binding"/>
    <property type="evidence" value="ECO:0007669"/>
    <property type="project" value="UniProtKB-KW"/>
</dbReference>
<dbReference type="InterPro" id="IPR027417">
    <property type="entry name" value="P-loop_NTPase"/>
</dbReference>
<dbReference type="AlphaFoldDB" id="A0A3B1CQH2"/>
<protein>
    <submittedName>
        <fullName evidence="7">Shikimate kinase I</fullName>
        <ecNumber evidence="7">2.7.1.71</ecNumber>
    </submittedName>
</protein>
<keyword evidence="3" id="KW-0547">Nucleotide-binding</keyword>
<dbReference type="InterPro" id="IPR031322">
    <property type="entry name" value="Shikimate/glucono_kinase"/>
</dbReference>
<accession>A0A3B1CQH2</accession>
<evidence type="ECO:0000256" key="5">
    <source>
        <dbReference type="ARBA" id="ARBA00022840"/>
    </source>
</evidence>
<dbReference type="GO" id="GO:0004765">
    <property type="term" value="F:shikimate kinase activity"/>
    <property type="evidence" value="ECO:0007669"/>
    <property type="project" value="UniProtKB-EC"/>
</dbReference>
<dbReference type="HAMAP" id="MF_00109">
    <property type="entry name" value="Shikimate_kinase"/>
    <property type="match status" value="1"/>
</dbReference>
<keyword evidence="2 7" id="KW-0808">Transferase</keyword>
<dbReference type="EMBL" id="UOGF01000007">
    <property type="protein sequence ID" value="VAX26248.1"/>
    <property type="molecule type" value="Genomic_DNA"/>
</dbReference>
<name>A0A3B1CQH2_9ZZZZ</name>
<dbReference type="PRINTS" id="PR01100">
    <property type="entry name" value="SHIKIMTKNASE"/>
</dbReference>
<gene>
    <name evidence="7" type="ORF">MNBD_NITROSPIRAE01-1221</name>
</gene>